<protein>
    <submittedName>
        <fullName evidence="1">Uncharacterized protein</fullName>
    </submittedName>
</protein>
<dbReference type="AlphaFoldDB" id="A0A0E9SUH2"/>
<proteinExistence type="predicted"/>
<organism evidence="1">
    <name type="scientific">Anguilla anguilla</name>
    <name type="common">European freshwater eel</name>
    <name type="synonym">Muraena anguilla</name>
    <dbReference type="NCBI Taxonomy" id="7936"/>
    <lineage>
        <taxon>Eukaryota</taxon>
        <taxon>Metazoa</taxon>
        <taxon>Chordata</taxon>
        <taxon>Craniata</taxon>
        <taxon>Vertebrata</taxon>
        <taxon>Euteleostomi</taxon>
        <taxon>Actinopterygii</taxon>
        <taxon>Neopterygii</taxon>
        <taxon>Teleostei</taxon>
        <taxon>Anguilliformes</taxon>
        <taxon>Anguillidae</taxon>
        <taxon>Anguilla</taxon>
    </lineage>
</organism>
<name>A0A0E9SUH2_ANGAN</name>
<sequence length="50" mass="5663">MDALLFYKEYIESICLDYCKHLNGKCCFLLSDSAFPCAVKLLNSIVLSII</sequence>
<evidence type="ECO:0000313" key="1">
    <source>
        <dbReference type="EMBL" id="JAH44275.1"/>
    </source>
</evidence>
<accession>A0A0E9SUH2</accession>
<reference evidence="1" key="1">
    <citation type="submission" date="2014-11" db="EMBL/GenBank/DDBJ databases">
        <authorList>
            <person name="Amaro Gonzalez C."/>
        </authorList>
    </citation>
    <scope>NUCLEOTIDE SEQUENCE</scope>
</reference>
<dbReference type="EMBL" id="GBXM01064302">
    <property type="protein sequence ID" value="JAH44275.1"/>
    <property type="molecule type" value="Transcribed_RNA"/>
</dbReference>
<reference evidence="1" key="2">
    <citation type="journal article" date="2015" name="Fish Shellfish Immunol.">
        <title>Early steps in the European eel (Anguilla anguilla)-Vibrio vulnificus interaction in the gills: Role of the RtxA13 toxin.</title>
        <authorList>
            <person name="Callol A."/>
            <person name="Pajuelo D."/>
            <person name="Ebbesson L."/>
            <person name="Teles M."/>
            <person name="MacKenzie S."/>
            <person name="Amaro C."/>
        </authorList>
    </citation>
    <scope>NUCLEOTIDE SEQUENCE</scope>
</reference>